<organism evidence="3">
    <name type="scientific">Onchocerca flexuosa</name>
    <dbReference type="NCBI Taxonomy" id="387005"/>
    <lineage>
        <taxon>Eukaryota</taxon>
        <taxon>Metazoa</taxon>
        <taxon>Ecdysozoa</taxon>
        <taxon>Nematoda</taxon>
        <taxon>Chromadorea</taxon>
        <taxon>Rhabditida</taxon>
        <taxon>Spirurina</taxon>
        <taxon>Spiruromorpha</taxon>
        <taxon>Filarioidea</taxon>
        <taxon>Onchocercidae</taxon>
        <taxon>Onchocerca</taxon>
    </lineage>
</organism>
<protein>
    <submittedName>
        <fullName evidence="3">LigB domain-containing protein</fullName>
    </submittedName>
</protein>
<dbReference type="AlphaFoldDB" id="A0A183HDA0"/>
<accession>A0A183HDA0</accession>
<dbReference type="EMBL" id="UZAJ01004707">
    <property type="protein sequence ID" value="VDO43237.1"/>
    <property type="molecule type" value="Genomic_DNA"/>
</dbReference>
<dbReference type="WBParaSite" id="OFLC_0000546101-mRNA-1">
    <property type="protein sequence ID" value="OFLC_0000546101-mRNA-1"/>
    <property type="gene ID" value="OFLC_0000546101"/>
</dbReference>
<gene>
    <name evidence="1" type="ORF">OFLC_LOCUS5462</name>
</gene>
<proteinExistence type="predicted"/>
<keyword evidence="2" id="KW-1185">Reference proteome</keyword>
<name>A0A183HDA0_9BILA</name>
<evidence type="ECO:0000313" key="2">
    <source>
        <dbReference type="Proteomes" id="UP000267606"/>
    </source>
</evidence>
<sequence>MIWELCFRSVRFGWIGFGGEGIHHEPLVHYEQNEALLDVSAFMRQTQQSFEPVSGIEVPHSCPKKAVEFAVKHFPFRFASAKSIVLVMCRKCPYREHAEMLDMLLEQVRLTLSSH</sequence>
<evidence type="ECO:0000313" key="1">
    <source>
        <dbReference type="EMBL" id="VDO43237.1"/>
    </source>
</evidence>
<reference evidence="1 2" key="2">
    <citation type="submission" date="2018-11" db="EMBL/GenBank/DDBJ databases">
        <authorList>
            <consortium name="Pathogen Informatics"/>
        </authorList>
    </citation>
    <scope>NUCLEOTIDE SEQUENCE [LARGE SCALE GENOMIC DNA]</scope>
</reference>
<dbReference type="STRING" id="387005.A0A183HDA0"/>
<evidence type="ECO:0000313" key="3">
    <source>
        <dbReference type="WBParaSite" id="OFLC_0000546101-mRNA-1"/>
    </source>
</evidence>
<reference evidence="3" key="1">
    <citation type="submission" date="2016-06" db="UniProtKB">
        <authorList>
            <consortium name="WormBaseParasite"/>
        </authorList>
    </citation>
    <scope>IDENTIFICATION</scope>
</reference>
<dbReference type="Proteomes" id="UP000267606">
    <property type="component" value="Unassembled WGS sequence"/>
</dbReference>